<feature type="transmembrane region" description="Helical" evidence="2">
    <location>
        <begin position="31"/>
        <end position="51"/>
    </location>
</feature>
<feature type="region of interest" description="Disordered" evidence="1">
    <location>
        <begin position="116"/>
        <end position="135"/>
    </location>
</feature>
<dbReference type="Proteomes" id="UP000314294">
    <property type="component" value="Unassembled WGS sequence"/>
</dbReference>
<dbReference type="EMBL" id="SRLO01000002">
    <property type="protein sequence ID" value="TNN89067.1"/>
    <property type="molecule type" value="Genomic_DNA"/>
</dbReference>
<evidence type="ECO:0000313" key="3">
    <source>
        <dbReference type="EMBL" id="TNN89067.1"/>
    </source>
</evidence>
<evidence type="ECO:0000256" key="1">
    <source>
        <dbReference type="SAM" id="MobiDB-lite"/>
    </source>
</evidence>
<keyword evidence="2" id="KW-0472">Membrane</keyword>
<sequence>MGPTQSALFRTFCHVRSKRSPNGLGVCSSSLLFPPPLLLLIFFLPSSAVFLGEQRGLGALAAPHSSTSLRLQITHFRPPLFDLKFGEGSQLDLHGVTCSPSPKDIEIHSFTTRPPRATWHSGAGHTPASQSKSSNPVLFYRKQQLIQYMSYVAQ</sequence>
<keyword evidence="2" id="KW-1133">Transmembrane helix</keyword>
<keyword evidence="4" id="KW-1185">Reference proteome</keyword>
<evidence type="ECO:0000256" key="2">
    <source>
        <dbReference type="SAM" id="Phobius"/>
    </source>
</evidence>
<evidence type="ECO:0000313" key="4">
    <source>
        <dbReference type="Proteomes" id="UP000314294"/>
    </source>
</evidence>
<keyword evidence="2" id="KW-0812">Transmembrane</keyword>
<comment type="caution">
    <text evidence="3">The sequence shown here is derived from an EMBL/GenBank/DDBJ whole genome shotgun (WGS) entry which is preliminary data.</text>
</comment>
<accession>A0A4Z2JGI8</accession>
<protein>
    <submittedName>
        <fullName evidence="3">Uncharacterized protein</fullName>
    </submittedName>
</protein>
<organism evidence="3 4">
    <name type="scientific">Liparis tanakae</name>
    <name type="common">Tanaka's snailfish</name>
    <dbReference type="NCBI Taxonomy" id="230148"/>
    <lineage>
        <taxon>Eukaryota</taxon>
        <taxon>Metazoa</taxon>
        <taxon>Chordata</taxon>
        <taxon>Craniata</taxon>
        <taxon>Vertebrata</taxon>
        <taxon>Euteleostomi</taxon>
        <taxon>Actinopterygii</taxon>
        <taxon>Neopterygii</taxon>
        <taxon>Teleostei</taxon>
        <taxon>Neoteleostei</taxon>
        <taxon>Acanthomorphata</taxon>
        <taxon>Eupercaria</taxon>
        <taxon>Perciformes</taxon>
        <taxon>Cottioidei</taxon>
        <taxon>Cottales</taxon>
        <taxon>Liparidae</taxon>
        <taxon>Liparis</taxon>
    </lineage>
</organism>
<proteinExistence type="predicted"/>
<dbReference type="AlphaFoldDB" id="A0A4Z2JGI8"/>
<gene>
    <name evidence="3" type="ORF">EYF80_000355</name>
</gene>
<name>A0A4Z2JGI8_9TELE</name>
<reference evidence="3 4" key="1">
    <citation type="submission" date="2019-03" db="EMBL/GenBank/DDBJ databases">
        <title>First draft genome of Liparis tanakae, snailfish: a comprehensive survey of snailfish specific genes.</title>
        <authorList>
            <person name="Kim W."/>
            <person name="Song I."/>
            <person name="Jeong J.-H."/>
            <person name="Kim D."/>
            <person name="Kim S."/>
            <person name="Ryu S."/>
            <person name="Song J.Y."/>
            <person name="Lee S.K."/>
        </authorList>
    </citation>
    <scope>NUCLEOTIDE SEQUENCE [LARGE SCALE GENOMIC DNA]</scope>
    <source>
        <tissue evidence="3">Muscle</tissue>
    </source>
</reference>